<name>A0A9D3ULW5_9ROSI</name>
<protein>
    <submittedName>
        <fullName evidence="1">Uncharacterized protein</fullName>
    </submittedName>
</protein>
<evidence type="ECO:0000313" key="2">
    <source>
        <dbReference type="Proteomes" id="UP000828251"/>
    </source>
</evidence>
<comment type="caution">
    <text evidence="1">The sequence shown here is derived from an EMBL/GenBank/DDBJ whole genome shotgun (WGS) entry which is preliminary data.</text>
</comment>
<dbReference type="AlphaFoldDB" id="A0A9D3ULW5"/>
<sequence length="96" mass="10581">MGKGDTSGKEMANVATGYKHVTTTPKFKQRKMPAVPDFPLGCRRGSASDFRLHRQIAVDQGKYSLSFDKPNVRSMVTDSLSFLFQICPLGSKILEG</sequence>
<keyword evidence="2" id="KW-1185">Reference proteome</keyword>
<dbReference type="Proteomes" id="UP000828251">
    <property type="component" value="Unassembled WGS sequence"/>
</dbReference>
<organism evidence="1 2">
    <name type="scientific">Gossypium stocksii</name>
    <dbReference type="NCBI Taxonomy" id="47602"/>
    <lineage>
        <taxon>Eukaryota</taxon>
        <taxon>Viridiplantae</taxon>
        <taxon>Streptophyta</taxon>
        <taxon>Embryophyta</taxon>
        <taxon>Tracheophyta</taxon>
        <taxon>Spermatophyta</taxon>
        <taxon>Magnoliopsida</taxon>
        <taxon>eudicotyledons</taxon>
        <taxon>Gunneridae</taxon>
        <taxon>Pentapetalae</taxon>
        <taxon>rosids</taxon>
        <taxon>malvids</taxon>
        <taxon>Malvales</taxon>
        <taxon>Malvaceae</taxon>
        <taxon>Malvoideae</taxon>
        <taxon>Gossypium</taxon>
    </lineage>
</organism>
<dbReference type="EMBL" id="JAIQCV010000011">
    <property type="protein sequence ID" value="KAH1047587.1"/>
    <property type="molecule type" value="Genomic_DNA"/>
</dbReference>
<evidence type="ECO:0000313" key="1">
    <source>
        <dbReference type="EMBL" id="KAH1047587.1"/>
    </source>
</evidence>
<accession>A0A9D3ULW5</accession>
<gene>
    <name evidence="1" type="ORF">J1N35_038371</name>
</gene>
<reference evidence="1 2" key="1">
    <citation type="journal article" date="2021" name="Plant Biotechnol. J.">
        <title>Multi-omics assisted identification of the key and species-specific regulatory components of drought-tolerant mechanisms in Gossypium stocksii.</title>
        <authorList>
            <person name="Yu D."/>
            <person name="Ke L."/>
            <person name="Zhang D."/>
            <person name="Wu Y."/>
            <person name="Sun Y."/>
            <person name="Mei J."/>
            <person name="Sun J."/>
            <person name="Sun Y."/>
        </authorList>
    </citation>
    <scope>NUCLEOTIDE SEQUENCE [LARGE SCALE GENOMIC DNA]</scope>
    <source>
        <strain evidence="2">cv. E1</strain>
        <tissue evidence="1">Leaf</tissue>
    </source>
</reference>
<proteinExistence type="predicted"/>